<dbReference type="GO" id="GO:0020037">
    <property type="term" value="F:heme binding"/>
    <property type="evidence" value="ECO:0007669"/>
    <property type="project" value="InterPro"/>
</dbReference>
<keyword evidence="5 7" id="KW-0408">Iron</keyword>
<dbReference type="OrthoDB" id="502624at2"/>
<dbReference type="AlphaFoldDB" id="R4YZI5"/>
<evidence type="ECO:0000256" key="8">
    <source>
        <dbReference type="SAM" id="MobiDB-lite"/>
    </source>
</evidence>
<dbReference type="PANTHER" id="PTHR46696">
    <property type="entry name" value="P450, PUTATIVE (EUROFUNG)-RELATED"/>
    <property type="match status" value="1"/>
</dbReference>
<accession>R4YZI5</accession>
<evidence type="ECO:0000256" key="2">
    <source>
        <dbReference type="ARBA" id="ARBA00022617"/>
    </source>
</evidence>
<dbReference type="STRING" id="1229780.BN381_30001"/>
<gene>
    <name evidence="9" type="ORF">BN381_30001</name>
</gene>
<dbReference type="GO" id="GO:0005506">
    <property type="term" value="F:iron ion binding"/>
    <property type="evidence" value="ECO:0007669"/>
    <property type="project" value="InterPro"/>
</dbReference>
<evidence type="ECO:0000256" key="5">
    <source>
        <dbReference type="ARBA" id="ARBA00023004"/>
    </source>
</evidence>
<protein>
    <submittedName>
        <fullName evidence="9">Putative Cytochrome P450 107B1</fullName>
        <ecNumber evidence="9">1.14.-.-</ecNumber>
    </submittedName>
</protein>
<evidence type="ECO:0000256" key="3">
    <source>
        <dbReference type="ARBA" id="ARBA00022723"/>
    </source>
</evidence>
<dbReference type="PANTHER" id="PTHR46696:SF1">
    <property type="entry name" value="CYTOCHROME P450 YJIB-RELATED"/>
    <property type="match status" value="1"/>
</dbReference>
<dbReference type="GO" id="GO:0004497">
    <property type="term" value="F:monooxygenase activity"/>
    <property type="evidence" value="ECO:0007669"/>
    <property type="project" value="UniProtKB-KW"/>
</dbReference>
<dbReference type="Gene3D" id="1.10.630.10">
    <property type="entry name" value="Cytochrome P450"/>
    <property type="match status" value="1"/>
</dbReference>
<dbReference type="PROSITE" id="PS00086">
    <property type="entry name" value="CYTOCHROME_P450"/>
    <property type="match status" value="1"/>
</dbReference>
<dbReference type="InterPro" id="IPR001128">
    <property type="entry name" value="Cyt_P450"/>
</dbReference>
<comment type="similarity">
    <text evidence="1 7">Belongs to the cytochrome P450 family.</text>
</comment>
<evidence type="ECO:0000313" key="10">
    <source>
        <dbReference type="Proteomes" id="UP000018291"/>
    </source>
</evidence>
<keyword evidence="3 7" id="KW-0479">Metal-binding</keyword>
<proteinExistence type="inferred from homology"/>
<evidence type="ECO:0000313" key="9">
    <source>
        <dbReference type="EMBL" id="CCM63805.1"/>
    </source>
</evidence>
<keyword evidence="10" id="KW-1185">Reference proteome</keyword>
<dbReference type="GO" id="GO:0016705">
    <property type="term" value="F:oxidoreductase activity, acting on paired donors, with incorporation or reduction of molecular oxygen"/>
    <property type="evidence" value="ECO:0007669"/>
    <property type="project" value="InterPro"/>
</dbReference>
<dbReference type="CDD" id="cd20625">
    <property type="entry name" value="CYP164-like"/>
    <property type="match status" value="1"/>
</dbReference>
<evidence type="ECO:0000256" key="4">
    <source>
        <dbReference type="ARBA" id="ARBA00023002"/>
    </source>
</evidence>
<keyword evidence="2 7" id="KW-0349">Heme</keyword>
<sequence length="427" mass="46366">MVTLQRVNVTDPDVAAPRRLQPAEADALLGAAILTDEGRQNPYDAYRLIREQLGHYRSALGSIIVADYEGCLEVLRNPALGRPEPDMELSPGLSGRERRDEERRGSMLFANPPDHTRLRSLVSRTFTPRRIEAMRPRIETLLAPILDEMADLGTLDVLEVLGARLPAAVISELLGVPPELHETLAPHVRASTAFIDAAADDEAIATAEAGVAVMGEVFEQLIADKRRAPDDGLMSALIQVEEAGDRLSHGELLANTGLMYAAGFETTTNLIGNGLFALLSHPDELQRLRADSSLMPSAIWELLRWDSPVQLNVRAALRDVEILGESVGYGQIYTVLQGSGNRDEAAYPVADGLDVGRFVDRSTPPPLSFGWGPHHCLGAALARAEGEIVFGGLLDRFASLELLEAPSFRSSFTLRGLTSLNVACRSR</sequence>
<organism evidence="9 10">
    <name type="scientific">Candidatus Neomicrothrix parvicella RN1</name>
    <dbReference type="NCBI Taxonomy" id="1229780"/>
    <lineage>
        <taxon>Bacteria</taxon>
        <taxon>Bacillati</taxon>
        <taxon>Actinomycetota</taxon>
        <taxon>Acidimicrobiia</taxon>
        <taxon>Acidimicrobiales</taxon>
        <taxon>Microthrixaceae</taxon>
        <taxon>Candidatus Neomicrothrix</taxon>
    </lineage>
</organism>
<comment type="caution">
    <text evidence="9">The sequence shown here is derived from an EMBL/GenBank/DDBJ whole genome shotgun (WGS) entry which is preliminary data.</text>
</comment>
<dbReference type="FunFam" id="1.10.630.10:FF:000018">
    <property type="entry name" value="Cytochrome P450 monooxygenase"/>
    <property type="match status" value="1"/>
</dbReference>
<dbReference type="Pfam" id="PF00067">
    <property type="entry name" value="p450"/>
    <property type="match status" value="1"/>
</dbReference>
<keyword evidence="6 7" id="KW-0503">Monooxygenase</keyword>
<evidence type="ECO:0000256" key="7">
    <source>
        <dbReference type="RuleBase" id="RU000461"/>
    </source>
</evidence>
<dbReference type="HOGENOM" id="CLU_033716_0_2_11"/>
<name>R4YZI5_9ACTN</name>
<evidence type="ECO:0000256" key="6">
    <source>
        <dbReference type="ARBA" id="ARBA00023033"/>
    </source>
</evidence>
<dbReference type="InterPro" id="IPR002397">
    <property type="entry name" value="Cyt_P450_B"/>
</dbReference>
<feature type="region of interest" description="Disordered" evidence="8">
    <location>
        <begin position="79"/>
        <end position="110"/>
    </location>
</feature>
<dbReference type="PRINTS" id="PR00359">
    <property type="entry name" value="BP450"/>
</dbReference>
<keyword evidence="4 7" id="KW-0560">Oxidoreductase</keyword>
<dbReference type="SUPFAM" id="SSF48264">
    <property type="entry name" value="Cytochrome P450"/>
    <property type="match status" value="1"/>
</dbReference>
<reference evidence="9 10" key="1">
    <citation type="journal article" date="2013" name="ISME J.">
        <title>Metabolic model for the filamentous 'Candidatus Microthrix parvicella' based on genomic and metagenomic analyses.</title>
        <authorList>
            <person name="Jon McIlroy S."/>
            <person name="Kristiansen R."/>
            <person name="Albertsen M."/>
            <person name="Michael Karst S."/>
            <person name="Rossetti S."/>
            <person name="Lund Nielsen J."/>
            <person name="Tandoi V."/>
            <person name="James Seviour R."/>
            <person name="Nielsen P.H."/>
        </authorList>
    </citation>
    <scope>NUCLEOTIDE SEQUENCE [LARGE SCALE GENOMIC DNA]</scope>
    <source>
        <strain evidence="9 10">RN1</strain>
    </source>
</reference>
<evidence type="ECO:0000256" key="1">
    <source>
        <dbReference type="ARBA" id="ARBA00010617"/>
    </source>
</evidence>
<dbReference type="EC" id="1.14.-.-" evidence="9"/>
<dbReference type="EMBL" id="CANL01000023">
    <property type="protein sequence ID" value="CCM63805.1"/>
    <property type="molecule type" value="Genomic_DNA"/>
</dbReference>
<dbReference type="Proteomes" id="UP000018291">
    <property type="component" value="Unassembled WGS sequence"/>
</dbReference>
<feature type="compositionally biased region" description="Basic and acidic residues" evidence="8">
    <location>
        <begin position="95"/>
        <end position="105"/>
    </location>
</feature>
<dbReference type="eggNOG" id="COG2124">
    <property type="taxonomic scope" value="Bacteria"/>
</dbReference>
<dbReference type="InterPro" id="IPR017972">
    <property type="entry name" value="Cyt_P450_CS"/>
</dbReference>
<dbReference type="InterPro" id="IPR036396">
    <property type="entry name" value="Cyt_P450_sf"/>
</dbReference>